<organism evidence="2 3">
    <name type="scientific">Aspergillus pseudocaelatus</name>
    <dbReference type="NCBI Taxonomy" id="1825620"/>
    <lineage>
        <taxon>Eukaryota</taxon>
        <taxon>Fungi</taxon>
        <taxon>Dikarya</taxon>
        <taxon>Ascomycota</taxon>
        <taxon>Pezizomycotina</taxon>
        <taxon>Eurotiomycetes</taxon>
        <taxon>Eurotiomycetidae</taxon>
        <taxon>Eurotiales</taxon>
        <taxon>Aspergillaceae</taxon>
        <taxon>Aspergillus</taxon>
        <taxon>Aspergillus subgen. Circumdati</taxon>
    </lineage>
</organism>
<keyword evidence="3" id="KW-1185">Reference proteome</keyword>
<dbReference type="EMBL" id="ML736046">
    <property type="protein sequence ID" value="KAE8410143.1"/>
    <property type="molecule type" value="Genomic_DNA"/>
</dbReference>
<evidence type="ECO:0000313" key="3">
    <source>
        <dbReference type="Proteomes" id="UP000325395"/>
    </source>
</evidence>
<accession>A0ABQ6VZ15</accession>
<reference evidence="2 3" key="1">
    <citation type="submission" date="2019-04" db="EMBL/GenBank/DDBJ databases">
        <authorList>
            <consortium name="DOE Joint Genome Institute"/>
            <person name="Mondo S."/>
            <person name="Kjaerbolling I."/>
            <person name="Vesth T."/>
            <person name="Frisvad J.C."/>
            <person name="Nybo J.L."/>
            <person name="Theobald S."/>
            <person name="Kildgaard S."/>
            <person name="Isbrandt T."/>
            <person name="Kuo A."/>
            <person name="Sato A."/>
            <person name="Lyhne E.K."/>
            <person name="Kogle M.E."/>
            <person name="Wiebenga A."/>
            <person name="Kun R.S."/>
            <person name="Lubbers R.J."/>
            <person name="Makela M.R."/>
            <person name="Barry K."/>
            <person name="Chovatia M."/>
            <person name="Clum A."/>
            <person name="Daum C."/>
            <person name="Haridas S."/>
            <person name="He G."/>
            <person name="LaButti K."/>
            <person name="Lipzen A."/>
            <person name="Riley R."/>
            <person name="Salamov A."/>
            <person name="Simmons B.A."/>
            <person name="Magnuson J.K."/>
            <person name="Henrissat B."/>
            <person name="Mortensen U.H."/>
            <person name="Larsen T.O."/>
            <person name="Devries R.P."/>
            <person name="Grigoriev I.V."/>
            <person name="Machida M."/>
            <person name="Baker S.E."/>
            <person name="Andersen M.R."/>
            <person name="Cantor M.N."/>
            <person name="Hua S.X."/>
        </authorList>
    </citation>
    <scope>NUCLEOTIDE SEQUENCE [LARGE SCALE GENOMIC DNA]</scope>
    <source>
        <strain evidence="2 3">CBS 117616</strain>
    </source>
</reference>
<evidence type="ECO:0000313" key="2">
    <source>
        <dbReference type="EMBL" id="KAE8410143.1"/>
    </source>
</evidence>
<dbReference type="Proteomes" id="UP000325395">
    <property type="component" value="Unassembled WGS sequence"/>
</dbReference>
<gene>
    <name evidence="2" type="ORF">BDV36DRAFT_303041</name>
</gene>
<proteinExistence type="predicted"/>
<feature type="region of interest" description="Disordered" evidence="1">
    <location>
        <begin position="99"/>
        <end position="127"/>
    </location>
</feature>
<sequence>MNMLGYPILQRLARKEALWLAEVSALVGIYVGISVHLPNRHPRSDEHDYYYIIYTISNFDQAECGFPTDSSAALWRVGQGGSTTIEAILRLLFAQPRRDQRTRKVDPPETVGNYAQGGDSREEAMDVRNGERGNRIANAQAQSNRPGLNFWATGTLPTKFQVPTELWEPTARQSLHGEPLRASKRPGLSRDLHEPYWLPIHSFGPCLEGSVVDGGQLVS</sequence>
<evidence type="ECO:0000256" key="1">
    <source>
        <dbReference type="SAM" id="MobiDB-lite"/>
    </source>
</evidence>
<protein>
    <submittedName>
        <fullName evidence="2">Uncharacterized protein</fullName>
    </submittedName>
</protein>
<name>A0ABQ6VZ15_9EURO</name>